<feature type="chain" id="PRO_5023054818" evidence="1">
    <location>
        <begin position="22"/>
        <end position="96"/>
    </location>
</feature>
<dbReference type="Proteomes" id="UP000323917">
    <property type="component" value="Chromosome"/>
</dbReference>
<dbReference type="OrthoDB" id="9972530at2"/>
<dbReference type="PROSITE" id="PS51257">
    <property type="entry name" value="PROKAR_LIPOPROTEIN"/>
    <property type="match status" value="1"/>
</dbReference>
<gene>
    <name evidence="2" type="ORF">Pr1d_42390</name>
</gene>
<accession>A0A5B9QH55</accession>
<dbReference type="RefSeq" id="WP_148075197.1">
    <property type="nucleotide sequence ID" value="NZ_CP042913.1"/>
</dbReference>
<dbReference type="EMBL" id="CP042913">
    <property type="protein sequence ID" value="QEG36900.1"/>
    <property type="molecule type" value="Genomic_DNA"/>
</dbReference>
<organism evidence="2 3">
    <name type="scientific">Bythopirellula goksoeyrii</name>
    <dbReference type="NCBI Taxonomy" id="1400387"/>
    <lineage>
        <taxon>Bacteria</taxon>
        <taxon>Pseudomonadati</taxon>
        <taxon>Planctomycetota</taxon>
        <taxon>Planctomycetia</taxon>
        <taxon>Pirellulales</taxon>
        <taxon>Lacipirellulaceae</taxon>
        <taxon>Bythopirellula</taxon>
    </lineage>
</organism>
<protein>
    <submittedName>
        <fullName evidence="2">Uncharacterized protein</fullName>
    </submittedName>
</protein>
<sequence length="96" mass="10131" precursor="true">MYHRAIPNTLLLSLACLLAVASGQFRGHERLHASDAFSAEAAENVVVSDGETDLVAVLDAALAEKLASFGRPLSPVILPEDFCTGPTLFLRGPPLS</sequence>
<feature type="signal peptide" evidence="1">
    <location>
        <begin position="1"/>
        <end position="21"/>
    </location>
</feature>
<dbReference type="AlphaFoldDB" id="A0A5B9QH55"/>
<dbReference type="KEGG" id="bgok:Pr1d_42390"/>
<evidence type="ECO:0000313" key="2">
    <source>
        <dbReference type="EMBL" id="QEG36900.1"/>
    </source>
</evidence>
<evidence type="ECO:0000256" key="1">
    <source>
        <dbReference type="SAM" id="SignalP"/>
    </source>
</evidence>
<proteinExistence type="predicted"/>
<name>A0A5B9QH55_9BACT</name>
<keyword evidence="3" id="KW-1185">Reference proteome</keyword>
<reference evidence="2 3" key="1">
    <citation type="submission" date="2019-08" db="EMBL/GenBank/DDBJ databases">
        <title>Deep-cultivation of Planctomycetes and their phenomic and genomic characterization uncovers novel biology.</title>
        <authorList>
            <person name="Wiegand S."/>
            <person name="Jogler M."/>
            <person name="Boedeker C."/>
            <person name="Pinto D."/>
            <person name="Vollmers J."/>
            <person name="Rivas-Marin E."/>
            <person name="Kohn T."/>
            <person name="Peeters S.H."/>
            <person name="Heuer A."/>
            <person name="Rast P."/>
            <person name="Oberbeckmann S."/>
            <person name="Bunk B."/>
            <person name="Jeske O."/>
            <person name="Meyerdierks A."/>
            <person name="Storesund J.E."/>
            <person name="Kallscheuer N."/>
            <person name="Luecker S."/>
            <person name="Lage O.M."/>
            <person name="Pohl T."/>
            <person name="Merkel B.J."/>
            <person name="Hornburger P."/>
            <person name="Mueller R.-W."/>
            <person name="Bruemmer F."/>
            <person name="Labrenz M."/>
            <person name="Spormann A.M."/>
            <person name="Op den Camp H."/>
            <person name="Overmann J."/>
            <person name="Amann R."/>
            <person name="Jetten M.S.M."/>
            <person name="Mascher T."/>
            <person name="Medema M.H."/>
            <person name="Devos D.P."/>
            <person name="Kaster A.-K."/>
            <person name="Ovreas L."/>
            <person name="Rohde M."/>
            <person name="Galperin M.Y."/>
            <person name="Jogler C."/>
        </authorList>
    </citation>
    <scope>NUCLEOTIDE SEQUENCE [LARGE SCALE GENOMIC DNA]</scope>
    <source>
        <strain evidence="2 3">Pr1d</strain>
    </source>
</reference>
<keyword evidence="1" id="KW-0732">Signal</keyword>
<evidence type="ECO:0000313" key="3">
    <source>
        <dbReference type="Proteomes" id="UP000323917"/>
    </source>
</evidence>